<dbReference type="AlphaFoldDB" id="A0A9P9DCS7"/>
<keyword evidence="5" id="KW-1185">Reference proteome</keyword>
<evidence type="ECO:0000313" key="4">
    <source>
        <dbReference type="EMBL" id="KAH7116768.1"/>
    </source>
</evidence>
<keyword evidence="3" id="KW-0732">Signal</keyword>
<gene>
    <name evidence="4" type="ORF">B0J11DRAFT_583481</name>
</gene>
<keyword evidence="2" id="KW-1133">Transmembrane helix</keyword>
<dbReference type="OrthoDB" id="3799930at2759"/>
<name>A0A9P9DCS7_9PLEO</name>
<organism evidence="4 5">
    <name type="scientific">Dendryphion nanum</name>
    <dbReference type="NCBI Taxonomy" id="256645"/>
    <lineage>
        <taxon>Eukaryota</taxon>
        <taxon>Fungi</taxon>
        <taxon>Dikarya</taxon>
        <taxon>Ascomycota</taxon>
        <taxon>Pezizomycotina</taxon>
        <taxon>Dothideomycetes</taxon>
        <taxon>Pleosporomycetidae</taxon>
        <taxon>Pleosporales</taxon>
        <taxon>Torulaceae</taxon>
        <taxon>Dendryphion</taxon>
    </lineage>
</organism>
<accession>A0A9P9DCS7</accession>
<comment type="caution">
    <text evidence="4">The sequence shown here is derived from an EMBL/GenBank/DDBJ whole genome shotgun (WGS) entry which is preliminary data.</text>
</comment>
<proteinExistence type="predicted"/>
<feature type="chain" id="PRO_5040225192" evidence="3">
    <location>
        <begin position="24"/>
        <end position="207"/>
    </location>
</feature>
<dbReference type="Proteomes" id="UP000700596">
    <property type="component" value="Unassembled WGS sequence"/>
</dbReference>
<evidence type="ECO:0000313" key="5">
    <source>
        <dbReference type="Proteomes" id="UP000700596"/>
    </source>
</evidence>
<reference evidence="4" key="1">
    <citation type="journal article" date="2021" name="Nat. Commun.">
        <title>Genetic determinants of endophytism in the Arabidopsis root mycobiome.</title>
        <authorList>
            <person name="Mesny F."/>
            <person name="Miyauchi S."/>
            <person name="Thiergart T."/>
            <person name="Pickel B."/>
            <person name="Atanasova L."/>
            <person name="Karlsson M."/>
            <person name="Huettel B."/>
            <person name="Barry K.W."/>
            <person name="Haridas S."/>
            <person name="Chen C."/>
            <person name="Bauer D."/>
            <person name="Andreopoulos W."/>
            <person name="Pangilinan J."/>
            <person name="LaButti K."/>
            <person name="Riley R."/>
            <person name="Lipzen A."/>
            <person name="Clum A."/>
            <person name="Drula E."/>
            <person name="Henrissat B."/>
            <person name="Kohler A."/>
            <person name="Grigoriev I.V."/>
            <person name="Martin F.M."/>
            <person name="Hacquard S."/>
        </authorList>
    </citation>
    <scope>NUCLEOTIDE SEQUENCE</scope>
    <source>
        <strain evidence="4">MPI-CAGE-CH-0243</strain>
    </source>
</reference>
<feature type="region of interest" description="Disordered" evidence="1">
    <location>
        <begin position="187"/>
        <end position="207"/>
    </location>
</feature>
<keyword evidence="2" id="KW-0472">Membrane</keyword>
<feature type="transmembrane region" description="Helical" evidence="2">
    <location>
        <begin position="122"/>
        <end position="141"/>
    </location>
</feature>
<evidence type="ECO:0000256" key="1">
    <source>
        <dbReference type="SAM" id="MobiDB-lite"/>
    </source>
</evidence>
<evidence type="ECO:0000256" key="3">
    <source>
        <dbReference type="SAM" id="SignalP"/>
    </source>
</evidence>
<dbReference type="EMBL" id="JAGMWT010000014">
    <property type="protein sequence ID" value="KAH7116768.1"/>
    <property type="molecule type" value="Genomic_DNA"/>
</dbReference>
<sequence length="207" mass="21672">MLPSSLVFLMSILISNNVWEVYGVDVASDGVCITCSELAPVPTQPSAISLQSPVSVASYPSPPLAAAYPTASSLTTRTIRDDPTVGISSASTLSSALPASGVPKSQAPAAKLIDGLSTGAKAGIGLALGILGFALVSIIVYDARFFKKKRRERAMMNAVQEVESAGSMRQNDERVVLESRVSIVIEDPNEDDPEVGRNGLSLPRRAA</sequence>
<feature type="signal peptide" evidence="3">
    <location>
        <begin position="1"/>
        <end position="23"/>
    </location>
</feature>
<evidence type="ECO:0000256" key="2">
    <source>
        <dbReference type="SAM" id="Phobius"/>
    </source>
</evidence>
<keyword evidence="2" id="KW-0812">Transmembrane</keyword>
<protein>
    <submittedName>
        <fullName evidence="4">Uncharacterized protein</fullName>
    </submittedName>
</protein>